<evidence type="ECO:0000256" key="1">
    <source>
        <dbReference type="ARBA" id="ARBA00004395"/>
    </source>
</evidence>
<dbReference type="PANTHER" id="PTHR31658">
    <property type="entry name" value="CONSERVED OLIGOMERIC GOLGI COMPLEX SUBUNIT 1"/>
    <property type="match status" value="1"/>
</dbReference>
<evidence type="ECO:0000313" key="9">
    <source>
        <dbReference type="Proteomes" id="UP000243515"/>
    </source>
</evidence>
<dbReference type="GO" id="GO:0000139">
    <property type="term" value="C:Golgi membrane"/>
    <property type="evidence" value="ECO:0007669"/>
    <property type="project" value="UniProtKB-SubCell"/>
</dbReference>
<dbReference type="GO" id="GO:0006891">
    <property type="term" value="P:intra-Golgi vesicle-mediated transport"/>
    <property type="evidence" value="ECO:0007669"/>
    <property type="project" value="InterPro"/>
</dbReference>
<dbReference type="Pfam" id="PF08700">
    <property type="entry name" value="VPS51_Exo84_N"/>
    <property type="match status" value="1"/>
</dbReference>
<comment type="caution">
    <text evidence="8">The sequence shown here is derived from an EMBL/GenBank/DDBJ whole genome shotgun (WGS) entry which is preliminary data.</text>
</comment>
<dbReference type="GO" id="GO:0017119">
    <property type="term" value="C:Golgi transport complex"/>
    <property type="evidence" value="ECO:0007669"/>
    <property type="project" value="InterPro"/>
</dbReference>
<dbReference type="InterPro" id="IPR033370">
    <property type="entry name" value="COG1"/>
</dbReference>
<proteinExistence type="inferred from homology"/>
<evidence type="ECO:0000256" key="5">
    <source>
        <dbReference type="ARBA" id="ARBA00022927"/>
    </source>
</evidence>
<dbReference type="AlphaFoldDB" id="A0A232LWS4"/>
<evidence type="ECO:0000256" key="4">
    <source>
        <dbReference type="ARBA" id="ARBA00022448"/>
    </source>
</evidence>
<protein>
    <recommendedName>
        <fullName evidence="3">Conserved oligomeric Golgi complex subunit 1</fullName>
    </recommendedName>
</protein>
<evidence type="ECO:0000256" key="6">
    <source>
        <dbReference type="ARBA" id="ARBA00023034"/>
    </source>
</evidence>
<dbReference type="OrthoDB" id="46189at2759"/>
<keyword evidence="6" id="KW-0333">Golgi apparatus</keyword>
<reference evidence="8 9" key="1">
    <citation type="journal article" date="2015" name="Environ. Microbiol.">
        <title>Metagenome sequence of Elaphomyces granulatus from sporocarp tissue reveals Ascomycota ectomycorrhizal fingerprints of genome expansion and a Proteobacteria-rich microbiome.</title>
        <authorList>
            <person name="Quandt C.A."/>
            <person name="Kohler A."/>
            <person name="Hesse C.N."/>
            <person name="Sharpton T.J."/>
            <person name="Martin F."/>
            <person name="Spatafora J.W."/>
        </authorList>
    </citation>
    <scope>NUCLEOTIDE SEQUENCE [LARGE SCALE GENOMIC DNA]</scope>
    <source>
        <strain evidence="8 9">OSC145934</strain>
    </source>
</reference>
<sequence>MASNVPDPQKLKSWKEAFQYPISSVRRVEQQLRQDISSNKDKLRALVGARYRDLLGTAETIVKMNAEIQVVDTNLTDIGRRCNARLIDKKSVNLRRLTRDGLDLHANDREVAAQLSLLHRCTTLISRLLRKNDSPLLIAKLLVISRLLQKILAQHGKALPFLENLRNQLVSLRRTILKRIDRRLASADATAEDIIEWMSAFCLATSSSSADVIRHFHQVRLEVIGKQLERPDAHAESILEALGLYIRTLQTTKILFSRRLSDALGKLKEHPLLTDPDIRSLDDLDIDTLERYVPNDIRNFTPWIKFSDVTKSEAEKTLKAWSRQTFENLTAGCQRVLSDHHSFPDVISLRKQAIDIWLSTGPSTPTHSSLSVLEGLRNLFNGQLILILRSQAKQLEPIGTKVSLHISCWHDRNHAGAHSLWDPALTSMEYSGGAASFKQAILDTLLGRNADISVIIKAYHSWIQIIEASRKSIEELRRVRWEDGFDEDDDDTPLEPVALLNDDDPHILQQEQKAAVAQALVDLQSSFRTTVQSFGSSDQSDKAGLMLRIIRDLRGEIPVDILENSVPDFASDIVPGLQEILAVEVVSHVSAFTFFKGLRVGSQKIPGRTLWEGTPELPVQPLPSTFHFLRRLSNSMERCGSDLWNPSTINVLKRILRKRVSKSVSDIYQDLNALNPANDSIAPEESPAETAELAEPNGLSASGESALFETLTEWKVQLLFDTIYLHYALGTMESEKDELTGVIEELWGGVDPSRASGKNLEKTAHGYWKRTKLLFGLIAM</sequence>
<evidence type="ECO:0000256" key="2">
    <source>
        <dbReference type="ARBA" id="ARBA00006653"/>
    </source>
</evidence>
<evidence type="ECO:0000256" key="3">
    <source>
        <dbReference type="ARBA" id="ARBA00020978"/>
    </source>
</evidence>
<keyword evidence="9" id="KW-1185">Reference proteome</keyword>
<evidence type="ECO:0000256" key="7">
    <source>
        <dbReference type="ARBA" id="ARBA00023136"/>
    </source>
</evidence>
<dbReference type="GO" id="GO:0015031">
    <property type="term" value="P:protein transport"/>
    <property type="evidence" value="ECO:0007669"/>
    <property type="project" value="UniProtKB-KW"/>
</dbReference>
<evidence type="ECO:0000313" key="8">
    <source>
        <dbReference type="EMBL" id="OXV08534.1"/>
    </source>
</evidence>
<comment type="subcellular location">
    <subcellularLocation>
        <location evidence="1">Golgi apparatus membrane</location>
        <topology evidence="1">Peripheral membrane protein</topology>
    </subcellularLocation>
</comment>
<dbReference type="Proteomes" id="UP000243515">
    <property type="component" value="Unassembled WGS sequence"/>
</dbReference>
<comment type="similarity">
    <text evidence="2">Belongs to the COG1 family.</text>
</comment>
<organism evidence="8 9">
    <name type="scientific">Elaphomyces granulatus</name>
    <dbReference type="NCBI Taxonomy" id="519963"/>
    <lineage>
        <taxon>Eukaryota</taxon>
        <taxon>Fungi</taxon>
        <taxon>Dikarya</taxon>
        <taxon>Ascomycota</taxon>
        <taxon>Pezizomycotina</taxon>
        <taxon>Eurotiomycetes</taxon>
        <taxon>Eurotiomycetidae</taxon>
        <taxon>Eurotiales</taxon>
        <taxon>Elaphomycetaceae</taxon>
        <taxon>Elaphomyces</taxon>
    </lineage>
</organism>
<gene>
    <name evidence="8" type="ORF">Egran_03703</name>
</gene>
<dbReference type="EMBL" id="NPHW01004051">
    <property type="protein sequence ID" value="OXV08534.1"/>
    <property type="molecule type" value="Genomic_DNA"/>
</dbReference>
<name>A0A232LWS4_9EURO</name>
<keyword evidence="4" id="KW-0813">Transport</keyword>
<keyword evidence="7" id="KW-0472">Membrane</keyword>
<keyword evidence="5" id="KW-0653">Protein transport</keyword>
<dbReference type="PANTHER" id="PTHR31658:SF0">
    <property type="entry name" value="CONSERVED OLIGOMERIC GOLGI COMPLEX SUBUNIT 1"/>
    <property type="match status" value="1"/>
</dbReference>
<accession>A0A232LWS4</accession>